<dbReference type="InterPro" id="IPR036388">
    <property type="entry name" value="WH-like_DNA-bd_sf"/>
</dbReference>
<dbReference type="STRING" id="931089.CDES_00120"/>
<dbReference type="EMBL" id="CP009220">
    <property type="protein sequence ID" value="ALC04512.1"/>
    <property type="molecule type" value="Genomic_DNA"/>
</dbReference>
<accession>A0A0M4CUI4</accession>
<dbReference type="InterPro" id="IPR038475">
    <property type="entry name" value="RecG_C_sf"/>
</dbReference>
<dbReference type="PANTHER" id="PTHR30595:SF6">
    <property type="entry name" value="SCHLAFEN ALBA-2 DOMAIN-CONTAINING PROTEIN"/>
    <property type="match status" value="1"/>
</dbReference>
<dbReference type="PATRIC" id="fig|931089.4.peg.19"/>
<dbReference type="OrthoDB" id="9805115at2"/>
<dbReference type="GO" id="GO:0016787">
    <property type="term" value="F:hydrolase activity"/>
    <property type="evidence" value="ECO:0007669"/>
    <property type="project" value="UniProtKB-KW"/>
</dbReference>
<keyword evidence="2" id="KW-0378">Hydrolase</keyword>
<evidence type="ECO:0000259" key="1">
    <source>
        <dbReference type="Pfam" id="PF04326"/>
    </source>
</evidence>
<reference evidence="2 3" key="1">
    <citation type="submission" date="2014-08" db="EMBL/GenBank/DDBJ databases">
        <title>Complete genome sequence of Corynebacterium deserti GIMN1.010 (=DSM 45689), isolated from desert sand in western China.</title>
        <authorList>
            <person name="Ruckert C."/>
            <person name="Albersmeier A."/>
            <person name="Kalinowski J."/>
        </authorList>
    </citation>
    <scope>NUCLEOTIDE SEQUENCE [LARGE SCALE GENOMIC DNA]</scope>
    <source>
        <strain evidence="2 3">GIMN1.010</strain>
    </source>
</reference>
<dbReference type="Pfam" id="PF04326">
    <property type="entry name" value="SLFN_AlbA_2"/>
    <property type="match status" value="1"/>
</dbReference>
<dbReference type="Gene3D" id="3.30.565.60">
    <property type="match status" value="1"/>
</dbReference>
<dbReference type="KEGG" id="cdx:CDES_00120"/>
<proteinExistence type="predicted"/>
<dbReference type="RefSeq" id="WP_053543730.1">
    <property type="nucleotide sequence ID" value="NZ_CP009220.1"/>
</dbReference>
<dbReference type="InterPro" id="IPR036390">
    <property type="entry name" value="WH_DNA-bd_sf"/>
</dbReference>
<dbReference type="InterPro" id="IPR038461">
    <property type="entry name" value="Schlafen_AlbA_2_dom_sf"/>
</dbReference>
<evidence type="ECO:0000313" key="3">
    <source>
        <dbReference type="Proteomes" id="UP000068067"/>
    </source>
</evidence>
<organism evidence="2 3">
    <name type="scientific">Corynebacterium deserti GIMN1.010</name>
    <dbReference type="NCBI Taxonomy" id="931089"/>
    <lineage>
        <taxon>Bacteria</taxon>
        <taxon>Bacillati</taxon>
        <taxon>Actinomycetota</taxon>
        <taxon>Actinomycetes</taxon>
        <taxon>Mycobacteriales</taxon>
        <taxon>Corynebacteriaceae</taxon>
        <taxon>Corynebacterium</taxon>
    </lineage>
</organism>
<dbReference type="Proteomes" id="UP000068067">
    <property type="component" value="Chromosome"/>
</dbReference>
<name>A0A0M4CUI4_9CORY</name>
<dbReference type="InterPro" id="IPR007421">
    <property type="entry name" value="Schlafen_AlbA_2_dom"/>
</dbReference>
<dbReference type="EC" id="3.6.1.-" evidence="2"/>
<dbReference type="SUPFAM" id="SSF46785">
    <property type="entry name" value="Winged helix' DNA-binding domain"/>
    <property type="match status" value="1"/>
</dbReference>
<protein>
    <submittedName>
        <fullName evidence="2">Transcriptional regulator</fullName>
        <ecNumber evidence="2">3.6.1.-</ecNumber>
    </submittedName>
</protein>
<gene>
    <name evidence="2" type="ORF">CDES_00120</name>
</gene>
<evidence type="ECO:0000313" key="2">
    <source>
        <dbReference type="EMBL" id="ALC04512.1"/>
    </source>
</evidence>
<dbReference type="AlphaFoldDB" id="A0A0M4CUI4"/>
<dbReference type="Gene3D" id="1.10.10.10">
    <property type="entry name" value="Winged helix-like DNA-binding domain superfamily/Winged helix DNA-binding domain"/>
    <property type="match status" value="1"/>
</dbReference>
<dbReference type="Pfam" id="PF13749">
    <property type="entry name" value="HATPase_c_4"/>
    <property type="match status" value="1"/>
</dbReference>
<keyword evidence="3" id="KW-1185">Reference proteome</keyword>
<dbReference type="Gene3D" id="3.30.950.30">
    <property type="entry name" value="Schlafen, AAA domain"/>
    <property type="match status" value="1"/>
</dbReference>
<dbReference type="PANTHER" id="PTHR30595">
    <property type="entry name" value="GLPR-RELATED TRANSCRIPTIONAL REPRESSOR"/>
    <property type="match status" value="1"/>
</dbReference>
<sequence length="563" mass="62056">MERFELDKHINRLRKAGKDDELVEVKSWSQVPKGGGAKSFWESFSAFANTNGGYIVLGLREPDFIPVEGFNPHKSIQMIRAGLNEQDRDALKLDPVPEHQIETFKLEGSEIVVVTVSPLEVNGPCFYIPAGINNGSFKRVGDEDRKLNHREIYELQNRFTPVSTDKAPVPGSSEADLDEQLLHAFKQRLIESGSRVVSEQGNWLRKKNIVTDSGTLTVAGLLALGEYPQQFFPRVFIDVAVHPGNEKSPVGTTVRFDDRQICEGNLLDMVKEAMSAIKRNLRVRRVVDGLSGNDVLEIPEEVLREALANAVLHRDYSKLSLSEAIHVDIYKDRIDITSPGGLPNGKRPETLTDGFSVPRNHMLSRLLMDIPWSGEVSGVLAEANGTGVPRMFNLMKEAGLPAPKYVVDIATVTVELSRHGLMDNENHKWLVEKLGPNFSNAEGIALILAKEFGTVTPKDLRLQTGHDSEDMRALLDTLVAKEVLQQSSPGNYQIASSAPPLSESEQLVLDAINQSTPVTIRQISQATGKSTASLRPLLRALIDANLVTATAPPSSRNRAYLKA</sequence>
<feature type="domain" description="Schlafen AlbA-2" evidence="1">
    <location>
        <begin position="20"/>
        <end position="148"/>
    </location>
</feature>